<protein>
    <submittedName>
        <fullName evidence="4">Molecular chaperone</fullName>
    </submittedName>
</protein>
<evidence type="ECO:0000313" key="4">
    <source>
        <dbReference type="EMBL" id="PSB52069.1"/>
    </source>
</evidence>
<evidence type="ECO:0000256" key="2">
    <source>
        <dbReference type="RuleBase" id="RU003616"/>
    </source>
</evidence>
<dbReference type="PROSITE" id="PS01031">
    <property type="entry name" value="SHSP"/>
    <property type="match status" value="1"/>
</dbReference>
<gene>
    <name evidence="4" type="ORF">C7B77_20895</name>
</gene>
<dbReference type="EMBL" id="PVWO01000338">
    <property type="protein sequence ID" value="PSB52069.1"/>
    <property type="molecule type" value="Genomic_DNA"/>
</dbReference>
<dbReference type="RefSeq" id="WP_106309352.1">
    <property type="nucleotide sequence ID" value="NZ_PVWO01000338.1"/>
</dbReference>
<accession>A0A2T1G499</accession>
<evidence type="ECO:0000256" key="1">
    <source>
        <dbReference type="PROSITE-ProRule" id="PRU00285"/>
    </source>
</evidence>
<comment type="similarity">
    <text evidence="1 2">Belongs to the small heat shock protein (HSP20) family.</text>
</comment>
<dbReference type="OrthoDB" id="9811615at2"/>
<feature type="domain" description="SHSP" evidence="3">
    <location>
        <begin position="39"/>
        <end position="152"/>
    </location>
</feature>
<dbReference type="InterPro" id="IPR002068">
    <property type="entry name" value="A-crystallin/Hsp20_dom"/>
</dbReference>
<reference evidence="4 5" key="1">
    <citation type="submission" date="2018-03" db="EMBL/GenBank/DDBJ databases">
        <title>The ancient ancestry and fast evolution of plastids.</title>
        <authorList>
            <person name="Moore K.R."/>
            <person name="Magnabosco C."/>
            <person name="Momper L."/>
            <person name="Gold D.A."/>
            <person name="Bosak T."/>
            <person name="Fournier G.P."/>
        </authorList>
    </citation>
    <scope>NUCLEOTIDE SEQUENCE [LARGE SCALE GENOMIC DNA]</scope>
    <source>
        <strain evidence="4 5">CCALA 037</strain>
    </source>
</reference>
<dbReference type="Proteomes" id="UP000238937">
    <property type="component" value="Unassembled WGS sequence"/>
</dbReference>
<dbReference type="CDD" id="cd06464">
    <property type="entry name" value="ACD_sHsps-like"/>
    <property type="match status" value="1"/>
</dbReference>
<dbReference type="SUPFAM" id="SSF49764">
    <property type="entry name" value="HSP20-like chaperones"/>
    <property type="match status" value="1"/>
</dbReference>
<keyword evidence="5" id="KW-1185">Reference proteome</keyword>
<dbReference type="InterPro" id="IPR031107">
    <property type="entry name" value="Small_HSP"/>
</dbReference>
<dbReference type="AlphaFoldDB" id="A0A2T1G499"/>
<dbReference type="Gene3D" id="2.60.40.790">
    <property type="match status" value="1"/>
</dbReference>
<organism evidence="4 5">
    <name type="scientific">Chamaesiphon polymorphus CCALA 037</name>
    <dbReference type="NCBI Taxonomy" id="2107692"/>
    <lineage>
        <taxon>Bacteria</taxon>
        <taxon>Bacillati</taxon>
        <taxon>Cyanobacteriota</taxon>
        <taxon>Cyanophyceae</taxon>
        <taxon>Gomontiellales</taxon>
        <taxon>Chamaesiphonaceae</taxon>
        <taxon>Chamaesiphon</taxon>
    </lineage>
</organism>
<dbReference type="Pfam" id="PF00011">
    <property type="entry name" value="HSP20"/>
    <property type="match status" value="1"/>
</dbReference>
<evidence type="ECO:0000259" key="3">
    <source>
        <dbReference type="PROSITE" id="PS01031"/>
    </source>
</evidence>
<dbReference type="PANTHER" id="PTHR11527">
    <property type="entry name" value="HEAT-SHOCK PROTEIN 20 FAMILY MEMBER"/>
    <property type="match status" value="1"/>
</dbReference>
<comment type="caution">
    <text evidence="4">The sequence shown here is derived from an EMBL/GenBank/DDBJ whole genome shotgun (WGS) entry which is preliminary data.</text>
</comment>
<sequence length="153" mass="17349">MTLVRWQPLRNVTSLHREMDRLFEGLTDAPVVTLRDRRNVDAAAFMPAAELKTDADNVYLQLQVPGLKPEEIDVQVTAYSVVVSGERKEEQTTEEGGTKRSEFRYGKFHRAINLPVKIDRDSVHAKYENGILKLTLPKAEDDRNKTVKVGVEA</sequence>
<dbReference type="InterPro" id="IPR008978">
    <property type="entry name" value="HSP20-like_chaperone"/>
</dbReference>
<proteinExistence type="inferred from homology"/>
<evidence type="ECO:0000313" key="5">
    <source>
        <dbReference type="Proteomes" id="UP000238937"/>
    </source>
</evidence>
<name>A0A2T1G499_9CYAN</name>